<comment type="caution">
    <text evidence="5">Lacks conserved residue(s) required for the propagation of feature annotation.</text>
</comment>
<dbReference type="SUPFAM" id="SSF51905">
    <property type="entry name" value="FAD/NAD(P)-binding domain"/>
    <property type="match status" value="1"/>
</dbReference>
<keyword evidence="3 5" id="KW-0521">NADP</keyword>
<evidence type="ECO:0000256" key="4">
    <source>
        <dbReference type="ARBA" id="ARBA00023002"/>
    </source>
</evidence>
<dbReference type="GO" id="GO:0050661">
    <property type="term" value="F:NADP binding"/>
    <property type="evidence" value="ECO:0007669"/>
    <property type="project" value="UniProtKB-UniRule"/>
</dbReference>
<keyword evidence="2 5" id="KW-0274">FAD</keyword>
<dbReference type="PRINTS" id="PR00368">
    <property type="entry name" value="FADPNR"/>
</dbReference>
<evidence type="ECO:0000256" key="2">
    <source>
        <dbReference type="ARBA" id="ARBA00022827"/>
    </source>
</evidence>
<organism evidence="8 9">
    <name type="scientific">Nitrolancea hollandica Lb</name>
    <dbReference type="NCBI Taxonomy" id="1129897"/>
    <lineage>
        <taxon>Bacteria</taxon>
        <taxon>Pseudomonadati</taxon>
        <taxon>Thermomicrobiota</taxon>
        <taxon>Thermomicrobia</taxon>
        <taxon>Sphaerobacterales</taxon>
        <taxon>Sphaerobacterineae</taxon>
        <taxon>Sphaerobacteraceae</taxon>
        <taxon>Nitrolancea</taxon>
    </lineage>
</organism>
<dbReference type="InterPro" id="IPR023753">
    <property type="entry name" value="FAD/NAD-binding_dom"/>
</dbReference>
<keyword evidence="4 5" id="KW-0560">Oxidoreductase</keyword>
<dbReference type="EC" id="1.18.1.2" evidence="5"/>
<evidence type="ECO:0000259" key="7">
    <source>
        <dbReference type="Pfam" id="PF07992"/>
    </source>
</evidence>
<keyword evidence="1 5" id="KW-0285">Flavoprotein</keyword>
<dbReference type="InterPro" id="IPR050097">
    <property type="entry name" value="Ferredoxin-NADP_redctase_2"/>
</dbReference>
<dbReference type="EMBL" id="CAGS01000200">
    <property type="protein sequence ID" value="CCF83839.1"/>
    <property type="molecule type" value="Genomic_DNA"/>
</dbReference>
<evidence type="ECO:0000313" key="9">
    <source>
        <dbReference type="Proteomes" id="UP000004221"/>
    </source>
</evidence>
<evidence type="ECO:0000256" key="5">
    <source>
        <dbReference type="HAMAP-Rule" id="MF_01685"/>
    </source>
</evidence>
<feature type="binding site" evidence="5">
    <location>
        <position position="287"/>
    </location>
    <ligand>
        <name>FAD</name>
        <dbReference type="ChEBI" id="CHEBI:57692"/>
    </ligand>
</feature>
<keyword evidence="6" id="KW-1133">Transmembrane helix</keyword>
<feature type="binding site" evidence="5">
    <location>
        <position position="125"/>
    </location>
    <ligand>
        <name>FAD</name>
        <dbReference type="ChEBI" id="CHEBI:57692"/>
    </ligand>
</feature>
<feature type="binding site" evidence="5">
    <location>
        <position position="90"/>
    </location>
    <ligand>
        <name>FAD</name>
        <dbReference type="ChEBI" id="CHEBI:57692"/>
    </ligand>
</feature>
<reference evidence="8 9" key="1">
    <citation type="journal article" date="2012" name="ISME J.">
        <title>Nitrification expanded: discovery, physiology and genomics of a nitrite-oxidizing bacterium from the phylum Chloroflexi.</title>
        <authorList>
            <person name="Sorokin D.Y."/>
            <person name="Lucker S."/>
            <person name="Vejmelkova D."/>
            <person name="Kostrikina N.A."/>
            <person name="Kleerebezem R."/>
            <person name="Rijpstra W.I."/>
            <person name="Damste J.S."/>
            <person name="Le Paslier D."/>
            <person name="Muyzer G."/>
            <person name="Wagner M."/>
            <person name="van Loosdrecht M.C."/>
            <person name="Daims H."/>
        </authorList>
    </citation>
    <scope>NUCLEOTIDE SEQUENCE [LARGE SCALE GENOMIC DNA]</scope>
    <source>
        <strain evidence="9">none</strain>
    </source>
</reference>
<gene>
    <name evidence="8" type="ORF">NITHO_2790003</name>
</gene>
<feature type="binding site" evidence="5">
    <location>
        <position position="328"/>
    </location>
    <ligand>
        <name>FAD</name>
        <dbReference type="ChEBI" id="CHEBI:57692"/>
    </ligand>
</feature>
<evidence type="ECO:0000256" key="6">
    <source>
        <dbReference type="SAM" id="Phobius"/>
    </source>
</evidence>
<dbReference type="InterPro" id="IPR022890">
    <property type="entry name" value="Fd--NADP_Rdtase_type_2"/>
</dbReference>
<dbReference type="InterPro" id="IPR036188">
    <property type="entry name" value="FAD/NAD-bd_sf"/>
</dbReference>
<feature type="domain" description="FAD/NAD(P)-binding" evidence="7">
    <location>
        <begin position="8"/>
        <end position="311"/>
    </location>
</feature>
<feature type="binding site" evidence="5">
    <location>
        <position position="45"/>
    </location>
    <ligand>
        <name>FAD</name>
        <dbReference type="ChEBI" id="CHEBI:57692"/>
    </ligand>
</feature>
<name>I4EGM7_9BACT</name>
<feature type="transmembrane region" description="Helical" evidence="6">
    <location>
        <begin position="7"/>
        <end position="28"/>
    </location>
</feature>
<sequence>MSQARDLYDVTIIGGGPVGLFAAFYAGMRGLRTKIVDSLEELGGQLIAIYPEKYIYDVAGFPKVLAKDFVAGAVEQGLSTGAVACLKEDVRVLERFEDENLIRLETNLGEHWTRAVIICAGVGAFEPKRLTAPGIDAFEGSGIHYFAKRPEEFRDKDIVIVGGGDSAVDWGLMLHPIARSVTMIHRSRFRAHEKTVRELEESPCQLYYPFYEVKEVRGNGCLEEVCFRHTKTGEEHTVPAQAMIIAIGFVADLGPLKTWGLEIERNSIVVDPITMATAIPGVFGAGDIVTYPAKFKLIATGVGEAVTAVNHAVQFIDPSARLDAGHSTNIMEKKEKAGAKE</sequence>
<keyword evidence="6" id="KW-0812">Transmembrane</keyword>
<dbReference type="Proteomes" id="UP000004221">
    <property type="component" value="Unassembled WGS sequence"/>
</dbReference>
<dbReference type="HAMAP" id="MF_01685">
    <property type="entry name" value="FENR2"/>
    <property type="match status" value="1"/>
</dbReference>
<dbReference type="GO" id="GO:0004324">
    <property type="term" value="F:ferredoxin-NADP+ reductase activity"/>
    <property type="evidence" value="ECO:0007669"/>
    <property type="project" value="UniProtKB-UniRule"/>
</dbReference>
<feature type="binding site" evidence="5">
    <location>
        <position position="37"/>
    </location>
    <ligand>
        <name>FAD</name>
        <dbReference type="ChEBI" id="CHEBI:57692"/>
    </ligand>
</feature>
<evidence type="ECO:0000256" key="3">
    <source>
        <dbReference type="ARBA" id="ARBA00022857"/>
    </source>
</evidence>
<dbReference type="PRINTS" id="PR00469">
    <property type="entry name" value="PNDRDTASEII"/>
</dbReference>
<dbReference type="GO" id="GO:0050660">
    <property type="term" value="F:flavin adenine dinucleotide binding"/>
    <property type="evidence" value="ECO:0007669"/>
    <property type="project" value="UniProtKB-UniRule"/>
</dbReference>
<accession>I4EGM7</accession>
<protein>
    <recommendedName>
        <fullName evidence="5">Ferredoxin--NADP reductase</fullName>
        <shortName evidence="5">FNR</shortName>
        <shortName evidence="5">Fd-NADP(+) reductase</shortName>
        <ecNumber evidence="5">1.18.1.2</ecNumber>
    </recommendedName>
</protein>
<dbReference type="Gene3D" id="3.50.50.60">
    <property type="entry name" value="FAD/NAD(P)-binding domain"/>
    <property type="match status" value="2"/>
</dbReference>
<dbReference type="Pfam" id="PF07992">
    <property type="entry name" value="Pyr_redox_2"/>
    <property type="match status" value="1"/>
</dbReference>
<evidence type="ECO:0000313" key="8">
    <source>
        <dbReference type="EMBL" id="CCF83839.1"/>
    </source>
</evidence>
<dbReference type="AlphaFoldDB" id="I4EGM7"/>
<proteinExistence type="inferred from homology"/>
<comment type="caution">
    <text evidence="8">The sequence shown here is derived from an EMBL/GenBank/DDBJ whole genome shotgun (WGS) entry which is preliminary data.</text>
</comment>
<dbReference type="OrthoDB" id="9806179at2"/>
<feature type="binding site" evidence="5">
    <location>
        <position position="50"/>
    </location>
    <ligand>
        <name>FAD</name>
        <dbReference type="ChEBI" id="CHEBI:57692"/>
    </ligand>
</feature>
<comment type="catalytic activity">
    <reaction evidence="5">
        <text>2 reduced [2Fe-2S]-[ferredoxin] + NADP(+) + H(+) = 2 oxidized [2Fe-2S]-[ferredoxin] + NADPH</text>
        <dbReference type="Rhea" id="RHEA:20125"/>
        <dbReference type="Rhea" id="RHEA-COMP:10000"/>
        <dbReference type="Rhea" id="RHEA-COMP:10001"/>
        <dbReference type="ChEBI" id="CHEBI:15378"/>
        <dbReference type="ChEBI" id="CHEBI:33737"/>
        <dbReference type="ChEBI" id="CHEBI:33738"/>
        <dbReference type="ChEBI" id="CHEBI:57783"/>
        <dbReference type="ChEBI" id="CHEBI:58349"/>
        <dbReference type="EC" id="1.18.1.2"/>
    </reaction>
</comment>
<comment type="similarity">
    <text evidence="5">Belongs to the ferredoxin--NADP reductase type 2 family.</text>
</comment>
<evidence type="ECO:0000256" key="1">
    <source>
        <dbReference type="ARBA" id="ARBA00022630"/>
    </source>
</evidence>
<comment type="subunit">
    <text evidence="5">Homodimer.</text>
</comment>
<comment type="cofactor">
    <cofactor evidence="5">
        <name>FAD</name>
        <dbReference type="ChEBI" id="CHEBI:57692"/>
    </cofactor>
    <text evidence="5">Binds 1 FAD per subunit.</text>
</comment>
<dbReference type="RefSeq" id="WP_008477505.1">
    <property type="nucleotide sequence ID" value="NZ_CAGS01000200.1"/>
</dbReference>
<dbReference type="PANTHER" id="PTHR48105">
    <property type="entry name" value="THIOREDOXIN REDUCTASE 1-RELATED-RELATED"/>
    <property type="match status" value="1"/>
</dbReference>
<keyword evidence="6" id="KW-0472">Membrane</keyword>
<keyword evidence="9" id="KW-1185">Reference proteome</keyword>